<comment type="caution">
    <text evidence="1">The sequence shown here is derived from an EMBL/GenBank/DDBJ whole genome shotgun (WGS) entry which is preliminary data.</text>
</comment>
<accession>A0AAW0X9I2</accession>
<organism evidence="1 2">
    <name type="scientific">Cherax quadricarinatus</name>
    <name type="common">Australian red claw crayfish</name>
    <dbReference type="NCBI Taxonomy" id="27406"/>
    <lineage>
        <taxon>Eukaryota</taxon>
        <taxon>Metazoa</taxon>
        <taxon>Ecdysozoa</taxon>
        <taxon>Arthropoda</taxon>
        <taxon>Crustacea</taxon>
        <taxon>Multicrustacea</taxon>
        <taxon>Malacostraca</taxon>
        <taxon>Eumalacostraca</taxon>
        <taxon>Eucarida</taxon>
        <taxon>Decapoda</taxon>
        <taxon>Pleocyemata</taxon>
        <taxon>Astacidea</taxon>
        <taxon>Parastacoidea</taxon>
        <taxon>Parastacidae</taxon>
        <taxon>Cherax</taxon>
    </lineage>
</organism>
<gene>
    <name evidence="1" type="ORF">OTU49_004989</name>
</gene>
<keyword evidence="2" id="KW-1185">Reference proteome</keyword>
<protein>
    <submittedName>
        <fullName evidence="1">Uncharacterized protein</fullName>
    </submittedName>
</protein>
<dbReference type="Proteomes" id="UP001445076">
    <property type="component" value="Unassembled WGS sequence"/>
</dbReference>
<proteinExistence type="predicted"/>
<dbReference type="AlphaFoldDB" id="A0AAW0X9I2"/>
<evidence type="ECO:0000313" key="2">
    <source>
        <dbReference type="Proteomes" id="UP001445076"/>
    </source>
</evidence>
<reference evidence="1 2" key="1">
    <citation type="journal article" date="2024" name="BMC Genomics">
        <title>Genome assembly of redclaw crayfish (Cherax quadricarinatus) provides insights into its immune adaptation and hypoxia tolerance.</title>
        <authorList>
            <person name="Liu Z."/>
            <person name="Zheng J."/>
            <person name="Li H."/>
            <person name="Fang K."/>
            <person name="Wang S."/>
            <person name="He J."/>
            <person name="Zhou D."/>
            <person name="Weng S."/>
            <person name="Chi M."/>
            <person name="Gu Z."/>
            <person name="He J."/>
            <person name="Li F."/>
            <person name="Wang M."/>
        </authorList>
    </citation>
    <scope>NUCLEOTIDE SEQUENCE [LARGE SCALE GENOMIC DNA]</scope>
    <source>
        <strain evidence="1">ZL_2023a</strain>
    </source>
</reference>
<sequence>MHFKSITTTSAKVNTVVMWMTAMRNVYSFCENTLGSHNLAKKSCVSIPVGGHYTGRPTHKPLPNQEETMHNHPIKAVVNTKPLNLTSILLERQAELLLKTK</sequence>
<name>A0AAW0X9I2_CHEQU</name>
<dbReference type="EMBL" id="JARKIK010000044">
    <property type="protein sequence ID" value="KAK8736414.1"/>
    <property type="molecule type" value="Genomic_DNA"/>
</dbReference>
<evidence type="ECO:0000313" key="1">
    <source>
        <dbReference type="EMBL" id="KAK8736414.1"/>
    </source>
</evidence>